<reference evidence="1 2" key="1">
    <citation type="journal article" date="2018" name="Front. Microbiol.">
        <title>Prospects for Fungal Bioremediation of Acidic Radioactive Waste Sites: Characterization and Genome Sequence of Rhodotorula taiwanensis MD1149.</title>
        <authorList>
            <person name="Tkavc R."/>
            <person name="Matrosova V.Y."/>
            <person name="Grichenko O.E."/>
            <person name="Gostincar C."/>
            <person name="Volpe R.P."/>
            <person name="Klimenkova P."/>
            <person name="Gaidamakova E.K."/>
            <person name="Zhou C.E."/>
            <person name="Stewart B.J."/>
            <person name="Lyman M.G."/>
            <person name="Malfatti S.A."/>
            <person name="Rubinfeld B."/>
            <person name="Courtot M."/>
            <person name="Singh J."/>
            <person name="Dalgard C.L."/>
            <person name="Hamilton T."/>
            <person name="Frey K.G."/>
            <person name="Gunde-Cimerman N."/>
            <person name="Dugan L."/>
            <person name="Daly M.J."/>
        </authorList>
    </citation>
    <scope>NUCLEOTIDE SEQUENCE [LARGE SCALE GENOMIC DNA]</scope>
    <source>
        <strain evidence="1 2">MD1149</strain>
    </source>
</reference>
<proteinExistence type="predicted"/>
<protein>
    <submittedName>
        <fullName evidence="1">Uncharacterized protein</fullName>
    </submittedName>
</protein>
<evidence type="ECO:0000313" key="2">
    <source>
        <dbReference type="Proteomes" id="UP000237144"/>
    </source>
</evidence>
<organism evidence="1 2">
    <name type="scientific">Rhodotorula taiwanensis</name>
    <dbReference type="NCBI Taxonomy" id="741276"/>
    <lineage>
        <taxon>Eukaryota</taxon>
        <taxon>Fungi</taxon>
        <taxon>Dikarya</taxon>
        <taxon>Basidiomycota</taxon>
        <taxon>Pucciniomycotina</taxon>
        <taxon>Microbotryomycetes</taxon>
        <taxon>Sporidiobolales</taxon>
        <taxon>Sporidiobolaceae</taxon>
        <taxon>Rhodotorula</taxon>
    </lineage>
</organism>
<keyword evidence="2" id="KW-1185">Reference proteome</keyword>
<accession>A0A2S5BEQ3</accession>
<sequence length="274" mass="30845">MQHHLSRASPPDDDAPIEDGPFAPFRAAFARASHSGYPTTWSETYRLAANIYSTSLQGFPHDRGSRAYADTWGKKFLRAFQATYLDVVVPLFGKGPELVAYLDAFAHDLETMPPAHRLDYLSAWFQQVVDPMRLQRQLGLPSFTLNSDDVSPHLAWEELRQVLVDIIKAAIGSKGHDLRAPKPGRSARGRYDRLMTKWRPDVEQTFLPFLGQPAYAGLSQALLRAYKSLLRAVIGLTAHSNYNAAERLLLSWPGKDVLKYVVRTRAVLSAWARR</sequence>
<gene>
    <name evidence="1" type="ORF">BMF94_1610</name>
</gene>
<name>A0A2S5BEQ3_9BASI</name>
<comment type="caution">
    <text evidence="1">The sequence shown here is derived from an EMBL/GenBank/DDBJ whole genome shotgun (WGS) entry which is preliminary data.</text>
</comment>
<evidence type="ECO:0000313" key="1">
    <source>
        <dbReference type="EMBL" id="POY75240.1"/>
    </source>
</evidence>
<dbReference type="AlphaFoldDB" id="A0A2S5BEQ3"/>
<dbReference type="EMBL" id="PJQD01000018">
    <property type="protein sequence ID" value="POY75240.1"/>
    <property type="molecule type" value="Genomic_DNA"/>
</dbReference>
<dbReference type="Proteomes" id="UP000237144">
    <property type="component" value="Unassembled WGS sequence"/>
</dbReference>